<accession>A0A2V2N2D0</accession>
<dbReference type="Proteomes" id="UP000245657">
    <property type="component" value="Unassembled WGS sequence"/>
</dbReference>
<protein>
    <submittedName>
        <fullName evidence="1">Uncharacterized protein</fullName>
    </submittedName>
</protein>
<gene>
    <name evidence="1" type="ORF">DK846_07125</name>
</gene>
<evidence type="ECO:0000313" key="1">
    <source>
        <dbReference type="EMBL" id="PWR72715.1"/>
    </source>
</evidence>
<dbReference type="AlphaFoldDB" id="A0A2V2N2D0"/>
<dbReference type="RefSeq" id="WP_109968226.1">
    <property type="nucleotide sequence ID" value="NZ_CP176093.1"/>
</dbReference>
<proteinExistence type="predicted"/>
<reference evidence="1 2" key="1">
    <citation type="submission" date="2018-05" db="EMBL/GenBank/DDBJ databases">
        <title>Draft genome of Methanospirillum lacunae Ki8-1.</title>
        <authorList>
            <person name="Dueholm M.S."/>
            <person name="Nielsen P.H."/>
            <person name="Bakmann L.F."/>
            <person name="Otzen D.E."/>
        </authorList>
    </citation>
    <scope>NUCLEOTIDE SEQUENCE [LARGE SCALE GENOMIC DNA]</scope>
    <source>
        <strain evidence="1 2">Ki8-1</strain>
    </source>
</reference>
<comment type="caution">
    <text evidence="1">The sequence shown here is derived from an EMBL/GenBank/DDBJ whole genome shotgun (WGS) entry which is preliminary data.</text>
</comment>
<dbReference type="GeneID" id="97548586"/>
<dbReference type="OrthoDB" id="146424at2157"/>
<sequence>MARVLSEKDIQLLKIMAPEFSGETCKGSGVPYKSLLPPIANHYSKDPDDFEDRIKRLSGDDFQYLIDLMLTGEEGLHCLSPEFFFRLEKLVKASAGQDIARKIGAQYAMEC</sequence>
<name>A0A2V2N2D0_9EURY</name>
<evidence type="ECO:0000313" key="2">
    <source>
        <dbReference type="Proteomes" id="UP000245657"/>
    </source>
</evidence>
<keyword evidence="2" id="KW-1185">Reference proteome</keyword>
<dbReference type="EMBL" id="QGMY01000006">
    <property type="protein sequence ID" value="PWR72715.1"/>
    <property type="molecule type" value="Genomic_DNA"/>
</dbReference>
<organism evidence="1 2">
    <name type="scientific">Methanospirillum lacunae</name>
    <dbReference type="NCBI Taxonomy" id="668570"/>
    <lineage>
        <taxon>Archaea</taxon>
        <taxon>Methanobacteriati</taxon>
        <taxon>Methanobacteriota</taxon>
        <taxon>Stenosarchaea group</taxon>
        <taxon>Methanomicrobia</taxon>
        <taxon>Methanomicrobiales</taxon>
        <taxon>Methanospirillaceae</taxon>
        <taxon>Methanospirillum</taxon>
    </lineage>
</organism>